<evidence type="ECO:0000313" key="2">
    <source>
        <dbReference type="EMBL" id="BAU02529.1"/>
    </source>
</evidence>
<organism evidence="2 3">
    <name type="scientific">Vigna angularis var. angularis</name>
    <dbReference type="NCBI Taxonomy" id="157739"/>
    <lineage>
        <taxon>Eukaryota</taxon>
        <taxon>Viridiplantae</taxon>
        <taxon>Streptophyta</taxon>
        <taxon>Embryophyta</taxon>
        <taxon>Tracheophyta</taxon>
        <taxon>Spermatophyta</taxon>
        <taxon>Magnoliopsida</taxon>
        <taxon>eudicotyledons</taxon>
        <taxon>Gunneridae</taxon>
        <taxon>Pentapetalae</taxon>
        <taxon>rosids</taxon>
        <taxon>fabids</taxon>
        <taxon>Fabales</taxon>
        <taxon>Fabaceae</taxon>
        <taxon>Papilionoideae</taxon>
        <taxon>50 kb inversion clade</taxon>
        <taxon>NPAAA clade</taxon>
        <taxon>indigoferoid/millettioid clade</taxon>
        <taxon>Phaseoleae</taxon>
        <taxon>Vigna</taxon>
    </lineage>
</organism>
<protein>
    <submittedName>
        <fullName evidence="2">Uncharacterized protein</fullName>
    </submittedName>
</protein>
<dbReference type="AlphaFoldDB" id="A0A0S3TC37"/>
<proteinExistence type="predicted"/>
<sequence length="80" mass="8631">MLPFLAGIITLAACFVPKNGPIRFTLTTRSNSATSLSRMLGFSLSIVAALFTIMSSFPYLDTAMFTAFSTSFSLDTSQCM</sequence>
<keyword evidence="1" id="KW-0812">Transmembrane</keyword>
<keyword evidence="3" id="KW-1185">Reference proteome</keyword>
<gene>
    <name evidence="2" type="primary">Vigan.11G207700</name>
    <name evidence="2" type="ORF">VIGAN_11207700</name>
</gene>
<keyword evidence="1" id="KW-1133">Transmembrane helix</keyword>
<feature type="transmembrane region" description="Helical" evidence="1">
    <location>
        <begin position="38"/>
        <end position="60"/>
    </location>
</feature>
<accession>A0A0S3TC37</accession>
<reference evidence="2 3" key="1">
    <citation type="journal article" date="2015" name="Sci. Rep.">
        <title>The power of single molecule real-time sequencing technology in the de novo assembly of a eukaryotic genome.</title>
        <authorList>
            <person name="Sakai H."/>
            <person name="Naito K."/>
            <person name="Ogiso-Tanaka E."/>
            <person name="Takahashi Y."/>
            <person name="Iseki K."/>
            <person name="Muto C."/>
            <person name="Satou K."/>
            <person name="Teruya K."/>
            <person name="Shiroma A."/>
            <person name="Shimoji M."/>
            <person name="Hirano T."/>
            <person name="Itoh T."/>
            <person name="Kaga A."/>
            <person name="Tomooka N."/>
        </authorList>
    </citation>
    <scope>NUCLEOTIDE SEQUENCE [LARGE SCALE GENOMIC DNA]</scope>
    <source>
        <strain evidence="3">cv. Shumari</strain>
    </source>
</reference>
<evidence type="ECO:0000313" key="3">
    <source>
        <dbReference type="Proteomes" id="UP000291084"/>
    </source>
</evidence>
<evidence type="ECO:0000256" key="1">
    <source>
        <dbReference type="SAM" id="Phobius"/>
    </source>
</evidence>
<dbReference type="EMBL" id="AP015044">
    <property type="protein sequence ID" value="BAU02529.1"/>
    <property type="molecule type" value="Genomic_DNA"/>
</dbReference>
<name>A0A0S3TC37_PHAAN</name>
<dbReference type="Proteomes" id="UP000291084">
    <property type="component" value="Chromosome 11"/>
</dbReference>
<keyword evidence="1" id="KW-0472">Membrane</keyword>